<dbReference type="Gene3D" id="3.20.20.100">
    <property type="entry name" value="NADP-dependent oxidoreductase domain"/>
    <property type="match status" value="2"/>
</dbReference>
<organism evidence="3 4">
    <name type="scientific">Capsicum baccatum</name>
    <name type="common">Peruvian pepper</name>
    <dbReference type="NCBI Taxonomy" id="33114"/>
    <lineage>
        <taxon>Eukaryota</taxon>
        <taxon>Viridiplantae</taxon>
        <taxon>Streptophyta</taxon>
        <taxon>Embryophyta</taxon>
        <taxon>Tracheophyta</taxon>
        <taxon>Spermatophyta</taxon>
        <taxon>Magnoliopsida</taxon>
        <taxon>eudicotyledons</taxon>
        <taxon>Gunneridae</taxon>
        <taxon>Pentapetalae</taxon>
        <taxon>asterids</taxon>
        <taxon>lamiids</taxon>
        <taxon>Solanales</taxon>
        <taxon>Solanaceae</taxon>
        <taxon>Solanoideae</taxon>
        <taxon>Capsiceae</taxon>
        <taxon>Capsicum</taxon>
    </lineage>
</organism>
<evidence type="ECO:0000259" key="2">
    <source>
        <dbReference type="Pfam" id="PF00248"/>
    </source>
</evidence>
<name>A0A2G2X821_CAPBA</name>
<dbReference type="PROSITE" id="PS00063">
    <property type="entry name" value="ALDOKETO_REDUCTASE_3"/>
    <property type="match status" value="1"/>
</dbReference>
<protein>
    <submittedName>
        <fullName evidence="3">Non-functional NADPH-dependent codeinone reductase 2</fullName>
    </submittedName>
</protein>
<feature type="region of interest" description="Disordered" evidence="1">
    <location>
        <begin position="99"/>
        <end position="148"/>
    </location>
</feature>
<keyword evidence="4" id="KW-1185">Reference proteome</keyword>
<gene>
    <name evidence="3" type="ORF">CQW23_07943</name>
</gene>
<dbReference type="PANTHER" id="PTHR11732">
    <property type="entry name" value="ALDO/KETO REDUCTASE"/>
    <property type="match status" value="1"/>
</dbReference>
<feature type="domain" description="NADP-dependent oxidoreductase" evidence="2">
    <location>
        <begin position="380"/>
        <end position="504"/>
    </location>
</feature>
<dbReference type="InterPro" id="IPR036812">
    <property type="entry name" value="NAD(P)_OxRdtase_dom_sf"/>
</dbReference>
<dbReference type="EMBL" id="MLFT02000003">
    <property type="protein sequence ID" value="PHT53481.1"/>
    <property type="molecule type" value="Genomic_DNA"/>
</dbReference>
<evidence type="ECO:0000313" key="3">
    <source>
        <dbReference type="EMBL" id="PHT53481.1"/>
    </source>
</evidence>
<reference evidence="3 4" key="1">
    <citation type="journal article" date="2017" name="Genome Biol.">
        <title>New reference genome sequences of hot pepper reveal the massive evolution of plant disease-resistance genes by retroduplication.</title>
        <authorList>
            <person name="Kim S."/>
            <person name="Park J."/>
            <person name="Yeom S.I."/>
            <person name="Kim Y.M."/>
            <person name="Seo E."/>
            <person name="Kim K.T."/>
            <person name="Kim M.S."/>
            <person name="Lee J.M."/>
            <person name="Cheong K."/>
            <person name="Shin H.S."/>
            <person name="Kim S.B."/>
            <person name="Han K."/>
            <person name="Lee J."/>
            <person name="Park M."/>
            <person name="Lee H.A."/>
            <person name="Lee H.Y."/>
            <person name="Lee Y."/>
            <person name="Oh S."/>
            <person name="Lee J.H."/>
            <person name="Choi E."/>
            <person name="Choi E."/>
            <person name="Lee S.E."/>
            <person name="Jeon J."/>
            <person name="Kim H."/>
            <person name="Choi G."/>
            <person name="Song H."/>
            <person name="Lee J."/>
            <person name="Lee S.C."/>
            <person name="Kwon J.K."/>
            <person name="Lee H.Y."/>
            <person name="Koo N."/>
            <person name="Hong Y."/>
            <person name="Kim R.W."/>
            <person name="Kang W.H."/>
            <person name="Huh J.H."/>
            <person name="Kang B.C."/>
            <person name="Yang T.J."/>
            <person name="Lee Y.H."/>
            <person name="Bennetzen J.L."/>
            <person name="Choi D."/>
        </authorList>
    </citation>
    <scope>NUCLEOTIDE SEQUENCE [LARGE SCALE GENOMIC DNA]</scope>
    <source>
        <strain evidence="4">cv. PBC81</strain>
    </source>
</reference>
<reference evidence="4" key="2">
    <citation type="journal article" date="2017" name="J. Anim. Genet.">
        <title>Multiple reference genome sequences of hot pepper reveal the massive evolution of plant disease resistance genes by retroduplication.</title>
        <authorList>
            <person name="Kim S."/>
            <person name="Park J."/>
            <person name="Yeom S.-I."/>
            <person name="Kim Y.-M."/>
            <person name="Seo E."/>
            <person name="Kim K.-T."/>
            <person name="Kim M.-S."/>
            <person name="Lee J.M."/>
            <person name="Cheong K."/>
            <person name="Shin H.-S."/>
            <person name="Kim S.-B."/>
            <person name="Han K."/>
            <person name="Lee J."/>
            <person name="Park M."/>
            <person name="Lee H.-A."/>
            <person name="Lee H.-Y."/>
            <person name="Lee Y."/>
            <person name="Oh S."/>
            <person name="Lee J.H."/>
            <person name="Choi E."/>
            <person name="Choi E."/>
            <person name="Lee S.E."/>
            <person name="Jeon J."/>
            <person name="Kim H."/>
            <person name="Choi G."/>
            <person name="Song H."/>
            <person name="Lee J."/>
            <person name="Lee S.-C."/>
            <person name="Kwon J.-K."/>
            <person name="Lee H.-Y."/>
            <person name="Koo N."/>
            <person name="Hong Y."/>
            <person name="Kim R.W."/>
            <person name="Kang W.-H."/>
            <person name="Huh J.H."/>
            <person name="Kang B.-C."/>
            <person name="Yang T.-J."/>
            <person name="Lee Y.-H."/>
            <person name="Bennetzen J.L."/>
            <person name="Choi D."/>
        </authorList>
    </citation>
    <scope>NUCLEOTIDE SEQUENCE [LARGE SCALE GENOMIC DNA]</scope>
    <source>
        <strain evidence="4">cv. PBC81</strain>
    </source>
</reference>
<feature type="compositionally biased region" description="Polar residues" evidence="1">
    <location>
        <begin position="127"/>
        <end position="144"/>
    </location>
</feature>
<dbReference type="SUPFAM" id="SSF51430">
    <property type="entry name" value="NAD(P)-linked oxidoreductase"/>
    <property type="match status" value="2"/>
</dbReference>
<accession>A0A2G2X821</accession>
<feature type="compositionally biased region" description="Polar residues" evidence="1">
    <location>
        <begin position="233"/>
        <end position="245"/>
    </location>
</feature>
<dbReference type="GO" id="GO:0016491">
    <property type="term" value="F:oxidoreductase activity"/>
    <property type="evidence" value="ECO:0007669"/>
    <property type="project" value="InterPro"/>
</dbReference>
<proteinExistence type="predicted"/>
<dbReference type="InterPro" id="IPR023210">
    <property type="entry name" value="NADP_OxRdtase_dom"/>
</dbReference>
<sequence length="535" mass="59911">MEEVVHVPEVVLNSGYKMPVLGMGTATYPMPRLDELPSILVDAIEAGYRHFDTAALYGSEEALGRAVAEAIERGIIKNRQQVFITSLIPFLFLKRPLTSDSEKEEEEERRLHKCKGKESKAEGEVKQYSTYISSTRTSATGPSTNKRKRGVTQMQAVHGRIDRQLIVLNRLNQPIGRTKAVVTEFSSFLGTLARNGEFCPLNLSWTKLKTHDDMWSYIQVEMERVETQESEDGTQSTDSFTTVTGSDHPDRVRLLGRGVTKTLLKQKIQSSGLDFVPLRNVHIVYVPDEEASTNNEFRVFYADRTPWHMVIKAVEMPGHGSKLYDNTAIENLTKSIEVITKFRESKFDIVKAGLAANSEVYGNGFATVTIDLISGSVCCKLGLAKSIGVSNFSCTKLSQLLQIATIPPAVNQVEMNVAWQQQKLLEFCKEKGVHVSAYSPLGSNGASWNSPIINDISTSKQKTTPQVALRWIYEQGESVIVKSFNKERMKQNLEIFDWELSNEDKIRREARISTKGVQYSKKNLVEEGSTPTINT</sequence>
<dbReference type="InterPro" id="IPR020471">
    <property type="entry name" value="AKR"/>
</dbReference>
<dbReference type="STRING" id="33114.A0A2G2X821"/>
<dbReference type="OrthoDB" id="416253at2759"/>
<evidence type="ECO:0000256" key="1">
    <source>
        <dbReference type="SAM" id="MobiDB-lite"/>
    </source>
</evidence>
<comment type="caution">
    <text evidence="3">The sequence shown here is derived from an EMBL/GenBank/DDBJ whole genome shotgun (WGS) entry which is preliminary data.</text>
</comment>
<dbReference type="PROSITE" id="PS00798">
    <property type="entry name" value="ALDOKETO_REDUCTASE_1"/>
    <property type="match status" value="1"/>
</dbReference>
<evidence type="ECO:0000313" key="4">
    <source>
        <dbReference type="Proteomes" id="UP000224567"/>
    </source>
</evidence>
<dbReference type="Pfam" id="PF00248">
    <property type="entry name" value="Aldo_ket_red"/>
    <property type="match status" value="2"/>
</dbReference>
<dbReference type="AlphaFoldDB" id="A0A2G2X821"/>
<feature type="domain" description="NADP-dependent oxidoreductase" evidence="2">
    <location>
        <begin position="21"/>
        <end position="103"/>
    </location>
</feature>
<feature type="region of interest" description="Disordered" evidence="1">
    <location>
        <begin position="226"/>
        <end position="245"/>
    </location>
</feature>
<dbReference type="Proteomes" id="UP000224567">
    <property type="component" value="Unassembled WGS sequence"/>
</dbReference>
<feature type="compositionally biased region" description="Basic and acidic residues" evidence="1">
    <location>
        <begin position="116"/>
        <end position="125"/>
    </location>
</feature>
<dbReference type="InterPro" id="IPR018170">
    <property type="entry name" value="Aldo/ket_reductase_CS"/>
</dbReference>